<evidence type="ECO:0000256" key="3">
    <source>
        <dbReference type="ARBA" id="ARBA00022679"/>
    </source>
</evidence>
<dbReference type="PANTHER" id="PTHR24421">
    <property type="entry name" value="NITRATE/NITRITE SENSOR PROTEIN NARX-RELATED"/>
    <property type="match status" value="1"/>
</dbReference>
<dbReference type="KEGG" id="coh:EAV92_15920"/>
<evidence type="ECO:0000256" key="7">
    <source>
        <dbReference type="ARBA" id="ARBA00023012"/>
    </source>
</evidence>
<dbReference type="SMART" id="SM00387">
    <property type="entry name" value="HATPase_c"/>
    <property type="match status" value="1"/>
</dbReference>
<evidence type="ECO:0000256" key="6">
    <source>
        <dbReference type="ARBA" id="ARBA00022840"/>
    </source>
</evidence>
<feature type="domain" description="Histidine kinase" evidence="8">
    <location>
        <begin position="518"/>
        <end position="608"/>
    </location>
</feature>
<dbReference type="AlphaFoldDB" id="A0A3G3K0I7"/>
<dbReference type="SUPFAM" id="SSF55785">
    <property type="entry name" value="PYP-like sensor domain (PAS domain)"/>
    <property type="match status" value="2"/>
</dbReference>
<dbReference type="Pfam" id="PF07730">
    <property type="entry name" value="HisKA_3"/>
    <property type="match status" value="1"/>
</dbReference>
<dbReference type="InterPro" id="IPR005467">
    <property type="entry name" value="His_kinase_dom"/>
</dbReference>
<evidence type="ECO:0000259" key="8">
    <source>
        <dbReference type="PROSITE" id="PS50109"/>
    </source>
</evidence>
<evidence type="ECO:0000313" key="11">
    <source>
        <dbReference type="EMBL" id="AYQ73933.1"/>
    </source>
</evidence>
<evidence type="ECO:0000259" key="9">
    <source>
        <dbReference type="PROSITE" id="PS50112"/>
    </source>
</evidence>
<evidence type="ECO:0000256" key="4">
    <source>
        <dbReference type="ARBA" id="ARBA00022741"/>
    </source>
</evidence>
<dbReference type="EC" id="2.7.13.3" evidence="2"/>
<dbReference type="InterPro" id="IPR013767">
    <property type="entry name" value="PAS_fold"/>
</dbReference>
<evidence type="ECO:0000313" key="12">
    <source>
        <dbReference type="Proteomes" id="UP000269097"/>
    </source>
</evidence>
<dbReference type="GO" id="GO:0000155">
    <property type="term" value="F:phosphorelay sensor kinase activity"/>
    <property type="evidence" value="ECO:0007669"/>
    <property type="project" value="InterPro"/>
</dbReference>
<dbReference type="Pfam" id="PF08447">
    <property type="entry name" value="PAS_3"/>
    <property type="match status" value="1"/>
</dbReference>
<dbReference type="Gene3D" id="3.30.565.10">
    <property type="entry name" value="Histidine kinase-like ATPase, C-terminal domain"/>
    <property type="match status" value="1"/>
</dbReference>
<dbReference type="CDD" id="cd00130">
    <property type="entry name" value="PAS"/>
    <property type="match status" value="2"/>
</dbReference>
<feature type="domain" description="PAS" evidence="9">
    <location>
        <begin position="18"/>
        <end position="88"/>
    </location>
</feature>
<dbReference type="RefSeq" id="WP_123042017.1">
    <property type="nucleotide sequence ID" value="NZ_CP033433.1"/>
</dbReference>
<dbReference type="EMBL" id="CP033433">
    <property type="protein sequence ID" value="AYQ73933.1"/>
    <property type="molecule type" value="Genomic_DNA"/>
</dbReference>
<dbReference type="InterPro" id="IPR011712">
    <property type="entry name" value="Sig_transdc_His_kin_sub3_dim/P"/>
</dbReference>
<dbReference type="SMART" id="SM00091">
    <property type="entry name" value="PAS"/>
    <property type="match status" value="2"/>
</dbReference>
<dbReference type="PROSITE" id="PS50112">
    <property type="entry name" value="PAS"/>
    <property type="match status" value="2"/>
</dbReference>
<keyword evidence="6" id="KW-0067">ATP-binding</keyword>
<dbReference type="Pfam" id="PF02518">
    <property type="entry name" value="HATPase_c"/>
    <property type="match status" value="1"/>
</dbReference>
<dbReference type="SUPFAM" id="SSF55874">
    <property type="entry name" value="ATPase domain of HSP90 chaperone/DNA topoisomerase II/histidine kinase"/>
    <property type="match status" value="1"/>
</dbReference>
<dbReference type="Pfam" id="PF00989">
    <property type="entry name" value="PAS"/>
    <property type="match status" value="1"/>
</dbReference>
<keyword evidence="4" id="KW-0547">Nucleotide-binding</keyword>
<gene>
    <name evidence="11" type="ORF">EAV92_15920</name>
</gene>
<dbReference type="GO" id="GO:0046983">
    <property type="term" value="F:protein dimerization activity"/>
    <property type="evidence" value="ECO:0007669"/>
    <property type="project" value="InterPro"/>
</dbReference>
<dbReference type="InterPro" id="IPR001610">
    <property type="entry name" value="PAC"/>
</dbReference>
<accession>A0A3G3K0I7</accession>
<dbReference type="CDD" id="cd16917">
    <property type="entry name" value="HATPase_UhpB-NarQ-NarX-like"/>
    <property type="match status" value="1"/>
</dbReference>
<dbReference type="PROSITE" id="PS50109">
    <property type="entry name" value="HIS_KIN"/>
    <property type="match status" value="1"/>
</dbReference>
<organism evidence="11 12">
    <name type="scientific">Cohnella candidum</name>
    <dbReference type="NCBI Taxonomy" id="2674991"/>
    <lineage>
        <taxon>Bacteria</taxon>
        <taxon>Bacillati</taxon>
        <taxon>Bacillota</taxon>
        <taxon>Bacilli</taxon>
        <taxon>Bacillales</taxon>
        <taxon>Paenibacillaceae</taxon>
        <taxon>Cohnella</taxon>
    </lineage>
</organism>
<dbReference type="GO" id="GO:0005524">
    <property type="term" value="F:ATP binding"/>
    <property type="evidence" value="ECO:0007669"/>
    <property type="project" value="UniProtKB-KW"/>
</dbReference>
<dbReference type="SMART" id="SM00086">
    <property type="entry name" value="PAC"/>
    <property type="match status" value="2"/>
</dbReference>
<dbReference type="PROSITE" id="PS50113">
    <property type="entry name" value="PAC"/>
    <property type="match status" value="2"/>
</dbReference>
<keyword evidence="5" id="KW-0418">Kinase</keyword>
<dbReference type="InterPro" id="IPR000014">
    <property type="entry name" value="PAS"/>
</dbReference>
<dbReference type="InterPro" id="IPR003594">
    <property type="entry name" value="HATPase_dom"/>
</dbReference>
<feature type="domain" description="PAC" evidence="10">
    <location>
        <begin position="91"/>
        <end position="143"/>
    </location>
</feature>
<sequence>MNEAEAQTTTSLQPGIGQEERFRIIAENSLDAIILVDNDGIVRFVSPSIESLIGFYTSDYEGIDAFDVIHPDDQERVRQCHRDVVRTKESVDLEYRVLHTKGHTVYIESRVKAVLDCAGEVQYVVAIARDITKRKATERALEESEQRYKSLFENNLAGVFSIDLALNFVNANRAFEDISGIEMATLTDRCFMGLIWDEDHPSVYQVLFEVMQQKEPRDFDCRIYKGRHGEKIVNITMVPIILGGQLTGVHGLVRDITERKREEQELIHSEERYRSLQQSLNRFSSDLANVMKVADLEKRLLDEVRDVLQVTEASIEERPRGQEPADRDPLDHWVKIGQKEHPVYLRIALKQPISGIEAQWLETAMHYVTILYDNLLVIEDLIRQVEEMVEKNETPKWMLRLLFKLSEKERFALSSDLHDSVLQDLIIWYRKLESLRSGNGFDEPVRSELVRIEEGLLDAIHQIRITCNELRPPFLLKMGLVESVKSLLTYARMFANYEIGFTADGFDSALGEEQILGVYRIVQELLNNASKHSEATRVDMNLSSDGGRVYFSYSDDGVGIDLTTLSGSFQHMGISGMEKRVLSLGGEMKLRSSPKAGFHVQISIPENTDFKGDTYGHFVG</sequence>
<dbReference type="Proteomes" id="UP000269097">
    <property type="component" value="Chromosome"/>
</dbReference>
<dbReference type="InterPro" id="IPR000700">
    <property type="entry name" value="PAS-assoc_C"/>
</dbReference>
<dbReference type="InterPro" id="IPR050482">
    <property type="entry name" value="Sensor_HK_TwoCompSys"/>
</dbReference>
<dbReference type="PANTHER" id="PTHR24421:SF60">
    <property type="entry name" value="SENSOR HISTIDINE KINASE COMP"/>
    <property type="match status" value="1"/>
</dbReference>
<protein>
    <recommendedName>
        <fullName evidence="2">histidine kinase</fullName>
        <ecNumber evidence="2">2.7.13.3</ecNumber>
    </recommendedName>
</protein>
<dbReference type="NCBIfam" id="TIGR00229">
    <property type="entry name" value="sensory_box"/>
    <property type="match status" value="2"/>
</dbReference>
<reference evidence="11 12" key="1">
    <citation type="submission" date="2018-10" db="EMBL/GenBank/DDBJ databases">
        <title>Genome Sequence of Cohnella sp.</title>
        <authorList>
            <person name="Srinivasan S."/>
            <person name="Kim M.K."/>
        </authorList>
    </citation>
    <scope>NUCLEOTIDE SEQUENCE [LARGE SCALE GENOMIC DNA]</scope>
    <source>
        <strain evidence="11 12">18JY8-7</strain>
    </source>
</reference>
<dbReference type="Gene3D" id="3.30.450.20">
    <property type="entry name" value="PAS domain"/>
    <property type="match status" value="2"/>
</dbReference>
<comment type="catalytic activity">
    <reaction evidence="1">
        <text>ATP + protein L-histidine = ADP + protein N-phospho-L-histidine.</text>
        <dbReference type="EC" id="2.7.13.3"/>
    </reaction>
</comment>
<dbReference type="GO" id="GO:0006355">
    <property type="term" value="P:regulation of DNA-templated transcription"/>
    <property type="evidence" value="ECO:0007669"/>
    <property type="project" value="InterPro"/>
</dbReference>
<keyword evidence="12" id="KW-1185">Reference proteome</keyword>
<keyword evidence="7" id="KW-0902">Two-component regulatory system</keyword>
<feature type="domain" description="PAC" evidence="10">
    <location>
        <begin position="217"/>
        <end position="268"/>
    </location>
</feature>
<evidence type="ECO:0000256" key="5">
    <source>
        <dbReference type="ARBA" id="ARBA00022777"/>
    </source>
</evidence>
<proteinExistence type="predicted"/>
<feature type="domain" description="PAS" evidence="9">
    <location>
        <begin position="144"/>
        <end position="214"/>
    </location>
</feature>
<name>A0A3G3K0I7_9BACL</name>
<keyword evidence="3" id="KW-0808">Transferase</keyword>
<evidence type="ECO:0000259" key="10">
    <source>
        <dbReference type="PROSITE" id="PS50113"/>
    </source>
</evidence>
<evidence type="ECO:0000256" key="2">
    <source>
        <dbReference type="ARBA" id="ARBA00012438"/>
    </source>
</evidence>
<dbReference type="InterPro" id="IPR036890">
    <property type="entry name" value="HATPase_C_sf"/>
</dbReference>
<evidence type="ECO:0000256" key="1">
    <source>
        <dbReference type="ARBA" id="ARBA00000085"/>
    </source>
</evidence>
<dbReference type="InterPro" id="IPR035965">
    <property type="entry name" value="PAS-like_dom_sf"/>
</dbReference>
<dbReference type="InterPro" id="IPR013655">
    <property type="entry name" value="PAS_fold_3"/>
</dbReference>
<dbReference type="GO" id="GO:0016020">
    <property type="term" value="C:membrane"/>
    <property type="evidence" value="ECO:0007669"/>
    <property type="project" value="InterPro"/>
</dbReference>